<sequence>MGAVKPVYVELDIRSDMEKLWERTQSPDLHKQWDLRFTEIRYLPKTADEPQRFRYTTRIGFGLRIEGTGETAGTINTEDGTRTSVLRFGSDSPLSLIREGGGFWRYIPHDSKVTFMTRYDYKTRFGFTGRLIDRIAFRPLIGWATAWSFDRLRLWLEKGIPPATSLQRWLVHYGIAALLAALWLYQGIVPKLVAPWAGELDWLRATGLFNGSERETLAVLGVLEAAFGILVLIRSRDRTIHALACVGLMALAVPALVANPQLWAAPLSPIVLNTAMIGLHGTAAAMSSDLPSARNCRRKPQQTKRTGGEAHDVHL</sequence>
<evidence type="ECO:0000313" key="3">
    <source>
        <dbReference type="EMBL" id="RKN82156.1"/>
    </source>
</evidence>
<gene>
    <name evidence="3" type="ORF">D7M11_17525</name>
</gene>
<feature type="transmembrane region" description="Helical" evidence="2">
    <location>
        <begin position="240"/>
        <end position="258"/>
    </location>
</feature>
<comment type="caution">
    <text evidence="3">The sequence shown here is derived from an EMBL/GenBank/DDBJ whole genome shotgun (WGS) entry which is preliminary data.</text>
</comment>
<organism evidence="3 4">
    <name type="scientific">Paenibacillus ginsengarvi</name>
    <dbReference type="NCBI Taxonomy" id="400777"/>
    <lineage>
        <taxon>Bacteria</taxon>
        <taxon>Bacillati</taxon>
        <taxon>Bacillota</taxon>
        <taxon>Bacilli</taxon>
        <taxon>Bacillales</taxon>
        <taxon>Paenibacillaceae</taxon>
        <taxon>Paenibacillus</taxon>
    </lineage>
</organism>
<dbReference type="Pfam" id="PF13781">
    <property type="entry name" value="DoxX_3"/>
    <property type="match status" value="1"/>
</dbReference>
<protein>
    <recommendedName>
        <fullName evidence="5">DoxX family protein</fullName>
    </recommendedName>
</protein>
<dbReference type="SUPFAM" id="SSF55961">
    <property type="entry name" value="Bet v1-like"/>
    <property type="match status" value="1"/>
</dbReference>
<accession>A0A3B0CGG2</accession>
<evidence type="ECO:0000256" key="2">
    <source>
        <dbReference type="SAM" id="Phobius"/>
    </source>
</evidence>
<proteinExistence type="predicted"/>
<dbReference type="Proteomes" id="UP000282311">
    <property type="component" value="Unassembled WGS sequence"/>
</dbReference>
<dbReference type="AlphaFoldDB" id="A0A3B0CGG2"/>
<keyword evidence="2" id="KW-0812">Transmembrane</keyword>
<name>A0A3B0CGG2_9BACL</name>
<evidence type="ECO:0008006" key="5">
    <source>
        <dbReference type="Google" id="ProtNLM"/>
    </source>
</evidence>
<feature type="compositionally biased region" description="Basic and acidic residues" evidence="1">
    <location>
        <begin position="306"/>
        <end position="315"/>
    </location>
</feature>
<feature type="transmembrane region" description="Helical" evidence="2">
    <location>
        <begin position="216"/>
        <end position="233"/>
    </location>
</feature>
<dbReference type="InterPro" id="IPR025695">
    <property type="entry name" value="DoxX-like"/>
</dbReference>
<dbReference type="OrthoDB" id="6199084at2"/>
<keyword evidence="2" id="KW-1133">Transmembrane helix</keyword>
<evidence type="ECO:0000313" key="4">
    <source>
        <dbReference type="Proteomes" id="UP000282311"/>
    </source>
</evidence>
<reference evidence="3 4" key="1">
    <citation type="journal article" date="2007" name="Int. J. Syst. Evol. Microbiol.">
        <title>Paenibacillus ginsengarvi sp. nov., isolated from soil from ginseng cultivation.</title>
        <authorList>
            <person name="Yoon M.H."/>
            <person name="Ten L.N."/>
            <person name="Im W.T."/>
        </authorList>
    </citation>
    <scope>NUCLEOTIDE SEQUENCE [LARGE SCALE GENOMIC DNA]</scope>
    <source>
        <strain evidence="3 4">KCTC 13059</strain>
    </source>
</reference>
<evidence type="ECO:0000256" key="1">
    <source>
        <dbReference type="SAM" id="MobiDB-lite"/>
    </source>
</evidence>
<dbReference type="RefSeq" id="WP_120748539.1">
    <property type="nucleotide sequence ID" value="NZ_RBAH01000012.1"/>
</dbReference>
<feature type="transmembrane region" description="Helical" evidence="2">
    <location>
        <begin position="170"/>
        <end position="188"/>
    </location>
</feature>
<dbReference type="EMBL" id="RBAH01000012">
    <property type="protein sequence ID" value="RKN82156.1"/>
    <property type="molecule type" value="Genomic_DNA"/>
</dbReference>
<feature type="transmembrane region" description="Helical" evidence="2">
    <location>
        <begin position="270"/>
        <end position="290"/>
    </location>
</feature>
<feature type="region of interest" description="Disordered" evidence="1">
    <location>
        <begin position="290"/>
        <end position="315"/>
    </location>
</feature>
<keyword evidence="4" id="KW-1185">Reference proteome</keyword>
<keyword evidence="2" id="KW-0472">Membrane</keyword>